<dbReference type="Pfam" id="PF14031">
    <property type="entry name" value="D-ser_dehydrat"/>
    <property type="match status" value="1"/>
</dbReference>
<dbReference type="EMBL" id="AOGK01000007">
    <property type="protein sequence ID" value="MDG5975538.1"/>
    <property type="molecule type" value="Genomic_DNA"/>
</dbReference>
<gene>
    <name evidence="4" type="ORF">H010_09771</name>
</gene>
<keyword evidence="5" id="KW-1185">Reference proteome</keyword>
<reference evidence="4" key="1">
    <citation type="submission" date="2013-01" db="EMBL/GenBank/DDBJ databases">
        <title>Genome draft of Hydrogenophaga taeniospiralis 2K1.</title>
        <authorList>
            <person name="Gomila M."/>
            <person name="Lalucat J."/>
        </authorList>
    </citation>
    <scope>NUCLEOTIDE SEQUENCE</scope>
    <source>
        <strain evidence="4">CCUG 15921</strain>
    </source>
</reference>
<proteinExistence type="inferred from homology"/>
<accession>A0A9X4P3L1</accession>
<protein>
    <submittedName>
        <fullName evidence="4">Alanine racemase domain-containing protein</fullName>
    </submittedName>
</protein>
<dbReference type="Pfam" id="PF01168">
    <property type="entry name" value="Ala_racemase_N"/>
    <property type="match status" value="1"/>
</dbReference>
<dbReference type="SUPFAM" id="SSF51419">
    <property type="entry name" value="PLP-binding barrel"/>
    <property type="match status" value="1"/>
</dbReference>
<dbReference type="InterPro" id="IPR029066">
    <property type="entry name" value="PLP-binding_barrel"/>
</dbReference>
<evidence type="ECO:0000313" key="5">
    <source>
        <dbReference type="Proteomes" id="UP001152876"/>
    </source>
</evidence>
<keyword evidence="2" id="KW-0456">Lyase</keyword>
<dbReference type="Gene3D" id="2.40.37.20">
    <property type="entry name" value="D-serine dehydratase-like domain"/>
    <property type="match status" value="1"/>
</dbReference>
<dbReference type="InterPro" id="IPR051466">
    <property type="entry name" value="D-amino_acid_metab_enzyme"/>
</dbReference>
<comment type="caution">
    <text evidence="4">The sequence shown here is derived from an EMBL/GenBank/DDBJ whole genome shotgun (WGS) entry which is preliminary data.</text>
</comment>
<dbReference type="InterPro" id="IPR026956">
    <property type="entry name" value="D-ser_dehydrat-like_dom"/>
</dbReference>
<dbReference type="Proteomes" id="UP001152876">
    <property type="component" value="Unassembled WGS sequence"/>
</dbReference>
<dbReference type="GO" id="GO:0036088">
    <property type="term" value="P:D-serine catabolic process"/>
    <property type="evidence" value="ECO:0007669"/>
    <property type="project" value="TreeGrafter"/>
</dbReference>
<evidence type="ECO:0000256" key="1">
    <source>
        <dbReference type="ARBA" id="ARBA00005323"/>
    </source>
</evidence>
<name>A0A9X4P3L1_9BURK</name>
<evidence type="ECO:0000256" key="2">
    <source>
        <dbReference type="ARBA" id="ARBA00023239"/>
    </source>
</evidence>
<dbReference type="InterPro" id="IPR042208">
    <property type="entry name" value="D-ser_dehydrat-like_sf"/>
</dbReference>
<dbReference type="SMART" id="SM01119">
    <property type="entry name" value="D-ser_dehydrat"/>
    <property type="match status" value="1"/>
</dbReference>
<dbReference type="CDD" id="cd06819">
    <property type="entry name" value="PLPDE_III_LS_D-TA"/>
    <property type="match status" value="1"/>
</dbReference>
<feature type="domain" description="D-serine dehydratase-like" evidence="3">
    <location>
        <begin position="287"/>
        <end position="375"/>
    </location>
</feature>
<dbReference type="RefSeq" id="WP_245638069.1">
    <property type="nucleotide sequence ID" value="NZ_AOGK01000007.1"/>
</dbReference>
<dbReference type="PANTHER" id="PTHR28004">
    <property type="entry name" value="ZGC:162816-RELATED"/>
    <property type="match status" value="1"/>
</dbReference>
<sequence length="396" mass="41251">MPDGTGMGHAFTSVRWQRALAWVGQGVSVIDTPTLVIDLDAMDRNLARMAAFAAERGLRLRPHAKLHKSAELARLQMAHGAVGVCVQKTDEALALAHGGVGDIFISNEVIAPAKLARLAQAVRELPTRFAIAVDSALGIARLAAALAHAGVERPQAMDVFIEIDVGQGRCGLPPGGAAVALARQIGDHPALRFAGLQAYHGRAQHLRTLAERQQAIEGATQAVAATRDALTAAGIAVPLVTGAGTGSFPLEAASGVWGELQTGSYLFMDADYAANEPHPEAPAFEHALFIKTQVMSRGVDHAVCDAGHKSHAIDSGLPQVTFPDGLLYANGGDEHGLLRATEGGTPLPELGETVWLIPGHCDPTVNLHDALVGVRGGLAAGRVERIVRVDARGAAG</sequence>
<dbReference type="Gene3D" id="3.20.20.10">
    <property type="entry name" value="Alanine racemase"/>
    <property type="match status" value="1"/>
</dbReference>
<dbReference type="PANTHER" id="PTHR28004:SF2">
    <property type="entry name" value="D-SERINE DEHYDRATASE"/>
    <property type="match status" value="1"/>
</dbReference>
<dbReference type="GO" id="GO:0008721">
    <property type="term" value="F:D-serine ammonia-lyase activity"/>
    <property type="evidence" value="ECO:0007669"/>
    <property type="project" value="TreeGrafter"/>
</dbReference>
<organism evidence="4 5">
    <name type="scientific">Hydrogenophaga taeniospiralis CCUG 15921</name>
    <dbReference type="NCBI Taxonomy" id="1281780"/>
    <lineage>
        <taxon>Bacteria</taxon>
        <taxon>Pseudomonadati</taxon>
        <taxon>Pseudomonadota</taxon>
        <taxon>Betaproteobacteria</taxon>
        <taxon>Burkholderiales</taxon>
        <taxon>Comamonadaceae</taxon>
        <taxon>Hydrogenophaga</taxon>
    </lineage>
</organism>
<comment type="similarity">
    <text evidence="1">Belongs to the DSD1 family.</text>
</comment>
<evidence type="ECO:0000259" key="3">
    <source>
        <dbReference type="SMART" id="SM01119"/>
    </source>
</evidence>
<dbReference type="InterPro" id="IPR001608">
    <property type="entry name" value="Ala_racemase_N"/>
</dbReference>
<dbReference type="AlphaFoldDB" id="A0A9X4P3L1"/>
<evidence type="ECO:0000313" key="4">
    <source>
        <dbReference type="EMBL" id="MDG5975538.1"/>
    </source>
</evidence>